<evidence type="ECO:0000256" key="2">
    <source>
        <dbReference type="ARBA" id="ARBA00004443"/>
    </source>
</evidence>
<evidence type="ECO:0000256" key="6">
    <source>
        <dbReference type="ARBA" id="ARBA00022448"/>
    </source>
</evidence>
<dbReference type="Pfam" id="PF07347">
    <property type="entry name" value="CI-B14_5a"/>
    <property type="match status" value="1"/>
</dbReference>
<evidence type="ECO:0000256" key="14">
    <source>
        <dbReference type="ARBA" id="ARBA00033401"/>
    </source>
</evidence>
<comment type="function">
    <text evidence="1">Accessory subunit of the mitochondrial membrane respiratory chain NADH dehydrogenase (Complex I), that is believed not to be involved in catalysis. Complex I functions in the transfer of electrons from NADH to the respiratory chain. The immediate electron acceptor for the enzyme is believed to be ubiquinone.</text>
</comment>
<name>E0VV57_PEDHC</name>
<dbReference type="PANTHER" id="PTHR12485">
    <property type="entry name" value="NADH-UBIQUINONE OXIDOREDUCTASE SUBUNIT B"/>
    <property type="match status" value="1"/>
</dbReference>
<dbReference type="HOGENOM" id="CLU_149566_1_0_1"/>
<keyword evidence="15" id="KW-0830">Ubiquinone</keyword>
<gene>
    <name evidence="16" type="primary">8230955</name>
    <name evidence="15" type="ORF">Phum_PHUM458950</name>
</gene>
<evidence type="ECO:0000313" key="16">
    <source>
        <dbReference type="EnsemblMetazoa" id="PHUM458950-PA"/>
    </source>
</evidence>
<reference evidence="16" key="3">
    <citation type="submission" date="2021-02" db="UniProtKB">
        <authorList>
            <consortium name="EnsemblMetazoa"/>
        </authorList>
    </citation>
    <scope>IDENTIFICATION</scope>
    <source>
        <strain evidence="16">USDA</strain>
    </source>
</reference>
<keyword evidence="8" id="KW-0999">Mitochondrion inner membrane</keyword>
<dbReference type="CTD" id="8230955"/>
<keyword evidence="17" id="KW-1185">Reference proteome</keyword>
<dbReference type="VEuPathDB" id="VectorBase:PHUM458950"/>
<evidence type="ECO:0000256" key="10">
    <source>
        <dbReference type="ARBA" id="ARBA00022990"/>
    </source>
</evidence>
<dbReference type="EMBL" id="AAZO01005578">
    <property type="status" value="NOT_ANNOTATED_CDS"/>
    <property type="molecule type" value="Genomic_DNA"/>
</dbReference>
<sequence length="95" mass="10887">MAAKRDVSFVVQKIRDFFLKKKNVNALRFRDELSSRTQPPPILPDGPNHKLDSRREVTPNCIIYEGCSVPKLEEQTKKLECGKNAVPGKVYLWDS</sequence>
<evidence type="ECO:0000256" key="8">
    <source>
        <dbReference type="ARBA" id="ARBA00022792"/>
    </source>
</evidence>
<comment type="subunit">
    <text evidence="4">Complex I is composed of 45 different subunits.</text>
</comment>
<reference evidence="15" key="1">
    <citation type="submission" date="2007-04" db="EMBL/GenBank/DDBJ databases">
        <title>Annotation of Pediculus humanus corporis strain USDA.</title>
        <authorList>
            <person name="Kirkness E."/>
            <person name="Hannick L."/>
            <person name="Hass B."/>
            <person name="Bruggner R."/>
            <person name="Lawson D."/>
            <person name="Bidwell S."/>
            <person name="Joardar V."/>
            <person name="Caler E."/>
            <person name="Walenz B."/>
            <person name="Inman J."/>
            <person name="Schobel S."/>
            <person name="Galinsky K."/>
            <person name="Amedeo P."/>
            <person name="Strausberg R."/>
        </authorList>
    </citation>
    <scope>NUCLEOTIDE SEQUENCE</scope>
    <source>
        <strain evidence="15">USDA</strain>
    </source>
</reference>
<dbReference type="Proteomes" id="UP000009046">
    <property type="component" value="Unassembled WGS sequence"/>
</dbReference>
<keyword evidence="9" id="KW-0249">Electron transport</keyword>
<keyword evidence="12" id="KW-0472">Membrane</keyword>
<dbReference type="EnsemblMetazoa" id="PHUM458950-RA">
    <property type="protein sequence ID" value="PHUM458950-PA"/>
    <property type="gene ID" value="PHUM458950"/>
</dbReference>
<dbReference type="eggNOG" id="KOG4630">
    <property type="taxonomic scope" value="Eukaryota"/>
</dbReference>
<dbReference type="InterPro" id="IPR009947">
    <property type="entry name" value="NDUA7"/>
</dbReference>
<dbReference type="GO" id="GO:0005743">
    <property type="term" value="C:mitochondrial inner membrane"/>
    <property type="evidence" value="ECO:0007669"/>
    <property type="project" value="UniProtKB-SubCell"/>
</dbReference>
<evidence type="ECO:0000256" key="9">
    <source>
        <dbReference type="ARBA" id="ARBA00022982"/>
    </source>
</evidence>
<dbReference type="OrthoDB" id="10063829at2759"/>
<proteinExistence type="inferred from homology"/>
<evidence type="ECO:0000256" key="13">
    <source>
        <dbReference type="ARBA" id="ARBA00030360"/>
    </source>
</evidence>
<keyword evidence="11" id="KW-0496">Mitochondrion</keyword>
<keyword evidence="10" id="KW-0007">Acetylation</keyword>
<evidence type="ECO:0000313" key="15">
    <source>
        <dbReference type="EMBL" id="EEB17263.1"/>
    </source>
</evidence>
<dbReference type="KEGG" id="phu:Phum_PHUM458950"/>
<evidence type="ECO:0000313" key="17">
    <source>
        <dbReference type="Proteomes" id="UP000009046"/>
    </source>
</evidence>
<evidence type="ECO:0000256" key="3">
    <source>
        <dbReference type="ARBA" id="ARBA00005482"/>
    </source>
</evidence>
<dbReference type="EMBL" id="DS235803">
    <property type="protein sequence ID" value="EEB17263.1"/>
    <property type="molecule type" value="Genomic_DNA"/>
</dbReference>
<dbReference type="AlphaFoldDB" id="E0VV57"/>
<evidence type="ECO:0000256" key="12">
    <source>
        <dbReference type="ARBA" id="ARBA00023136"/>
    </source>
</evidence>
<evidence type="ECO:0000256" key="1">
    <source>
        <dbReference type="ARBA" id="ARBA00003195"/>
    </source>
</evidence>
<organism>
    <name type="scientific">Pediculus humanus subsp. corporis</name>
    <name type="common">Body louse</name>
    <dbReference type="NCBI Taxonomy" id="121224"/>
    <lineage>
        <taxon>Eukaryota</taxon>
        <taxon>Metazoa</taxon>
        <taxon>Ecdysozoa</taxon>
        <taxon>Arthropoda</taxon>
        <taxon>Hexapoda</taxon>
        <taxon>Insecta</taxon>
        <taxon>Pterygota</taxon>
        <taxon>Neoptera</taxon>
        <taxon>Paraneoptera</taxon>
        <taxon>Psocodea</taxon>
        <taxon>Troctomorpha</taxon>
        <taxon>Phthiraptera</taxon>
        <taxon>Anoplura</taxon>
        <taxon>Pediculidae</taxon>
        <taxon>Pediculus</taxon>
    </lineage>
</organism>
<accession>E0VV57</accession>
<dbReference type="InParanoid" id="E0VV57"/>
<dbReference type="GeneID" id="8230955"/>
<dbReference type="OMA" id="LECGKNA"/>
<protein>
    <recommendedName>
        <fullName evidence="5">NADH dehydrogenase [ubiquinone] 1 alpha subcomplex subunit 7</fullName>
    </recommendedName>
    <alternativeName>
        <fullName evidence="14">Complex I-B14.5a</fullName>
    </alternativeName>
    <alternativeName>
        <fullName evidence="13">NADH-ubiquinone oxidoreductase subunit B14.5a</fullName>
    </alternativeName>
</protein>
<dbReference type="RefSeq" id="XP_002430001.1">
    <property type="nucleotide sequence ID" value="XM_002429956.1"/>
</dbReference>
<keyword evidence="6" id="KW-0813">Transport</keyword>
<comment type="subcellular location">
    <subcellularLocation>
        <location evidence="2">Mitochondrion inner membrane</location>
        <topology evidence="2">Peripheral membrane protein</topology>
        <orientation evidence="2">Matrix side</orientation>
    </subcellularLocation>
</comment>
<dbReference type="FunCoup" id="E0VV57">
    <property type="interactions" value="579"/>
</dbReference>
<dbReference type="STRING" id="121224.E0VV57"/>
<evidence type="ECO:0000256" key="4">
    <source>
        <dbReference type="ARBA" id="ARBA00011533"/>
    </source>
</evidence>
<evidence type="ECO:0000256" key="11">
    <source>
        <dbReference type="ARBA" id="ARBA00023128"/>
    </source>
</evidence>
<evidence type="ECO:0000256" key="5">
    <source>
        <dbReference type="ARBA" id="ARBA00016383"/>
    </source>
</evidence>
<evidence type="ECO:0000256" key="7">
    <source>
        <dbReference type="ARBA" id="ARBA00022660"/>
    </source>
</evidence>
<keyword evidence="7" id="KW-0679">Respiratory chain</keyword>
<comment type="similarity">
    <text evidence="3">Belongs to the complex I NDUFA7 subunit family.</text>
</comment>
<reference evidence="15" key="2">
    <citation type="submission" date="2007-04" db="EMBL/GenBank/DDBJ databases">
        <title>The genome of the human body louse.</title>
        <authorList>
            <consortium name="The Human Body Louse Genome Consortium"/>
            <person name="Kirkness E."/>
            <person name="Walenz B."/>
            <person name="Hass B."/>
            <person name="Bruggner R."/>
            <person name="Strausberg R."/>
        </authorList>
    </citation>
    <scope>NUCLEOTIDE SEQUENCE</scope>
    <source>
        <strain evidence="15">USDA</strain>
    </source>
</reference>
<dbReference type="PANTHER" id="PTHR12485:SF1">
    <property type="entry name" value="NADH DEHYDROGENASE [UBIQUINONE] 1 ALPHA SUBCOMPLEX SUBUNIT 7"/>
    <property type="match status" value="1"/>
</dbReference>
<dbReference type="GO" id="GO:0006120">
    <property type="term" value="P:mitochondrial electron transport, NADH to ubiquinone"/>
    <property type="evidence" value="ECO:0007669"/>
    <property type="project" value="TreeGrafter"/>
</dbReference>